<keyword evidence="3" id="KW-1185">Reference proteome</keyword>
<keyword evidence="1" id="KW-0812">Transmembrane</keyword>
<dbReference type="AlphaFoldDB" id="A0A2T5YFX1"/>
<dbReference type="RefSeq" id="WP_108212109.1">
    <property type="nucleotide sequence ID" value="NZ_QBKI01000006.1"/>
</dbReference>
<dbReference type="EMBL" id="QBKI01000006">
    <property type="protein sequence ID" value="PTX18223.1"/>
    <property type="molecule type" value="Genomic_DNA"/>
</dbReference>
<keyword evidence="1" id="KW-1133">Transmembrane helix</keyword>
<evidence type="ECO:0000313" key="3">
    <source>
        <dbReference type="Proteomes" id="UP000244225"/>
    </source>
</evidence>
<reference evidence="2 3" key="1">
    <citation type="submission" date="2018-04" db="EMBL/GenBank/DDBJ databases">
        <title>Genomic Encyclopedia of Archaeal and Bacterial Type Strains, Phase II (KMG-II): from individual species to whole genera.</title>
        <authorList>
            <person name="Goeker M."/>
        </authorList>
    </citation>
    <scope>NUCLEOTIDE SEQUENCE [LARGE SCALE GENOMIC DNA]</scope>
    <source>
        <strain evidence="2 3">DSM 100162</strain>
    </source>
</reference>
<evidence type="ECO:0000256" key="1">
    <source>
        <dbReference type="SAM" id="Phobius"/>
    </source>
</evidence>
<dbReference type="Proteomes" id="UP000244225">
    <property type="component" value="Unassembled WGS sequence"/>
</dbReference>
<proteinExistence type="predicted"/>
<evidence type="ECO:0000313" key="2">
    <source>
        <dbReference type="EMBL" id="PTX18223.1"/>
    </source>
</evidence>
<gene>
    <name evidence="2" type="ORF">C8N40_10622</name>
</gene>
<feature type="transmembrane region" description="Helical" evidence="1">
    <location>
        <begin position="12"/>
        <end position="30"/>
    </location>
</feature>
<accession>A0A2T5YFX1</accession>
<keyword evidence="1" id="KW-0472">Membrane</keyword>
<comment type="caution">
    <text evidence="2">The sequence shown here is derived from an EMBL/GenBank/DDBJ whole genome shotgun (WGS) entry which is preliminary data.</text>
</comment>
<organism evidence="2 3">
    <name type="scientific">Pontibacter mucosus</name>
    <dbReference type="NCBI Taxonomy" id="1649266"/>
    <lineage>
        <taxon>Bacteria</taxon>
        <taxon>Pseudomonadati</taxon>
        <taxon>Bacteroidota</taxon>
        <taxon>Cytophagia</taxon>
        <taxon>Cytophagales</taxon>
        <taxon>Hymenobacteraceae</taxon>
        <taxon>Pontibacter</taxon>
    </lineage>
</organism>
<sequence length="207" mass="23045">MSEANVRRICRGGLIVILLFFGPVACVFFEPCPDVKPYFAIQGLHTQHLRLTGQGQNPWETPGDSEPVRWGDYFLLASFEKRYHAAGKGGASLYALSCDESGHSGTKVGVDTLYLIALTDYNANYRQGDTLNNILLVNDWTSPPKDSSGFYPLALYFEQNRNTIREEAFGLRLTEPPGTAGAYRFRLVYALRNGDTFEATSADARLF</sequence>
<name>A0A2T5YFX1_9BACT</name>
<protein>
    <submittedName>
        <fullName evidence="2">Uncharacterized protein</fullName>
    </submittedName>
</protein>
<dbReference type="OrthoDB" id="980857at2"/>